<protein>
    <submittedName>
        <fullName evidence="2">Transporter</fullName>
    </submittedName>
</protein>
<gene>
    <name evidence="2" type="ORF">NYP16_03035</name>
</gene>
<dbReference type="AlphaFoldDB" id="A0A9X3Z6H4"/>
<reference evidence="2" key="1">
    <citation type="submission" date="2022-08" db="EMBL/GenBank/DDBJ databases">
        <authorList>
            <person name="Vandamme P."/>
            <person name="Hettiarachchi A."/>
            <person name="Peeters C."/>
            <person name="Cnockaert M."/>
            <person name="Carlier A."/>
        </authorList>
    </citation>
    <scope>NUCLEOTIDE SEQUENCE</scope>
    <source>
        <strain evidence="2">LMG 31809</strain>
    </source>
</reference>
<evidence type="ECO:0000256" key="1">
    <source>
        <dbReference type="SAM" id="MobiDB-lite"/>
    </source>
</evidence>
<evidence type="ECO:0000313" key="3">
    <source>
        <dbReference type="Proteomes" id="UP001141619"/>
    </source>
</evidence>
<dbReference type="InterPro" id="IPR025737">
    <property type="entry name" value="FApF"/>
</dbReference>
<keyword evidence="3" id="KW-1185">Reference proteome</keyword>
<name>A0A9X3Z6H4_9PROT</name>
<dbReference type="EMBL" id="JANWOI010000001">
    <property type="protein sequence ID" value="MDA5192934.1"/>
    <property type="molecule type" value="Genomic_DNA"/>
</dbReference>
<dbReference type="RefSeq" id="WP_274942635.1">
    <property type="nucleotide sequence ID" value="NZ_JANWOI010000001.1"/>
</dbReference>
<dbReference type="Pfam" id="PF13557">
    <property type="entry name" value="Phenol_MetA_deg"/>
    <property type="match status" value="1"/>
</dbReference>
<feature type="region of interest" description="Disordered" evidence="1">
    <location>
        <begin position="1"/>
        <end position="21"/>
    </location>
</feature>
<accession>A0A9X3Z6H4</accession>
<reference evidence="2" key="2">
    <citation type="journal article" date="2023" name="Syst. Appl. Microbiol.">
        <title>Govania unica gen. nov., sp. nov., a rare biosphere bacterium that represents a novel family in the class Alphaproteobacteria.</title>
        <authorList>
            <person name="Vandamme P."/>
            <person name="Peeters C."/>
            <person name="Hettiarachchi A."/>
            <person name="Cnockaert M."/>
            <person name="Carlier A."/>
        </authorList>
    </citation>
    <scope>NUCLEOTIDE SEQUENCE</scope>
    <source>
        <strain evidence="2">LMG 31809</strain>
    </source>
</reference>
<dbReference type="Proteomes" id="UP001141619">
    <property type="component" value="Unassembled WGS sequence"/>
</dbReference>
<sequence>MACLPQSVAAGPPFLTDDPEPTETGHWEIYAPLIEAAGRGADYEGAAGVELNYGALPDLQLTLGLPVQYAHDSTGWRSGAGDVKFSAKYRFFKNEAAGIQVALFPGVTLPTASNGMGNGRVSALLPIWVQKDAGPWSIFGGGGYAINPGAGNRDYWTGGIAVTRHFGERLLLGLEADRQGADTIDGHASTSLGLGGIYQMKAPFRLLASGGPTFEDHGGPAGFHAFLALGLDL</sequence>
<organism evidence="2 3">
    <name type="scientific">Govanella unica</name>
    <dbReference type="NCBI Taxonomy" id="2975056"/>
    <lineage>
        <taxon>Bacteria</taxon>
        <taxon>Pseudomonadati</taxon>
        <taxon>Pseudomonadota</taxon>
        <taxon>Alphaproteobacteria</taxon>
        <taxon>Emcibacterales</taxon>
        <taxon>Govanellaceae</taxon>
        <taxon>Govanella</taxon>
    </lineage>
</organism>
<proteinExistence type="predicted"/>
<comment type="caution">
    <text evidence="2">The sequence shown here is derived from an EMBL/GenBank/DDBJ whole genome shotgun (WGS) entry which is preliminary data.</text>
</comment>
<evidence type="ECO:0000313" key="2">
    <source>
        <dbReference type="EMBL" id="MDA5192934.1"/>
    </source>
</evidence>